<dbReference type="GO" id="GO:0046872">
    <property type="term" value="F:metal ion binding"/>
    <property type="evidence" value="ECO:0007669"/>
    <property type="project" value="UniProtKB-KW"/>
</dbReference>
<dbReference type="SUPFAM" id="SSF52507">
    <property type="entry name" value="Homo-oligomeric flavin-containing Cys decarboxylases, HFCD"/>
    <property type="match status" value="1"/>
</dbReference>
<dbReference type="GO" id="GO:0004633">
    <property type="term" value="F:phosphopantothenoylcysteine decarboxylase activity"/>
    <property type="evidence" value="ECO:0007669"/>
    <property type="project" value="UniProtKB-UniRule"/>
</dbReference>
<dbReference type="Gene3D" id="3.40.50.10300">
    <property type="entry name" value="CoaB-like"/>
    <property type="match status" value="1"/>
</dbReference>
<keyword evidence="3" id="KW-0460">Magnesium</keyword>
<evidence type="ECO:0000313" key="7">
    <source>
        <dbReference type="EMBL" id="PNV65608.1"/>
    </source>
</evidence>
<dbReference type="AlphaFoldDB" id="A0A2K2U5W8"/>
<comment type="catalytic activity">
    <reaction evidence="3 4">
        <text>(R)-4'-phosphopantothenate + L-cysteine + CTP = N-[(R)-4-phosphopantothenoyl]-L-cysteine + CMP + diphosphate + H(+)</text>
        <dbReference type="Rhea" id="RHEA:19397"/>
        <dbReference type="ChEBI" id="CHEBI:10986"/>
        <dbReference type="ChEBI" id="CHEBI:15378"/>
        <dbReference type="ChEBI" id="CHEBI:33019"/>
        <dbReference type="ChEBI" id="CHEBI:35235"/>
        <dbReference type="ChEBI" id="CHEBI:37563"/>
        <dbReference type="ChEBI" id="CHEBI:59458"/>
        <dbReference type="ChEBI" id="CHEBI:60377"/>
        <dbReference type="EC" id="6.3.2.5"/>
    </reaction>
</comment>
<feature type="region of interest" description="Phosphopantothenoylcysteine decarboxylase" evidence="3">
    <location>
        <begin position="1"/>
        <end position="195"/>
    </location>
</feature>
<comment type="similarity">
    <text evidence="3 4">In the C-terminal section; belongs to the PPC synthetase family.</text>
</comment>
<dbReference type="Pfam" id="PF02441">
    <property type="entry name" value="Flavoprotein"/>
    <property type="match status" value="1"/>
</dbReference>
<comment type="cofactor">
    <cofactor evidence="3">
        <name>Mg(2+)</name>
        <dbReference type="ChEBI" id="CHEBI:18420"/>
    </cofactor>
</comment>
<dbReference type="InterPro" id="IPR005252">
    <property type="entry name" value="CoaBC"/>
</dbReference>
<evidence type="ECO:0000256" key="3">
    <source>
        <dbReference type="HAMAP-Rule" id="MF_02225"/>
    </source>
</evidence>
<keyword evidence="3 4" id="KW-0288">FMN</keyword>
<dbReference type="GO" id="GO:0015937">
    <property type="term" value="P:coenzyme A biosynthetic process"/>
    <property type="evidence" value="ECO:0007669"/>
    <property type="project" value="UniProtKB-UniRule"/>
</dbReference>
<feature type="active site" description="Proton donor" evidence="3">
    <location>
        <position position="163"/>
    </location>
</feature>
<dbReference type="RefSeq" id="WP_103262821.1">
    <property type="nucleotide sequence ID" value="NZ_PPEL01000023.1"/>
</dbReference>
<dbReference type="GO" id="GO:0015941">
    <property type="term" value="P:pantothenate catabolic process"/>
    <property type="evidence" value="ECO:0007669"/>
    <property type="project" value="InterPro"/>
</dbReference>
<name>A0A2K2U5W8_9ACTN</name>
<dbReference type="PANTHER" id="PTHR14359:SF6">
    <property type="entry name" value="PHOSPHOPANTOTHENOYLCYSTEINE DECARBOXYLASE"/>
    <property type="match status" value="1"/>
</dbReference>
<dbReference type="GO" id="GO:0071513">
    <property type="term" value="C:phosphopantothenoylcysteine decarboxylase complex"/>
    <property type="evidence" value="ECO:0007669"/>
    <property type="project" value="TreeGrafter"/>
</dbReference>
<dbReference type="EC" id="6.3.2.5" evidence="3"/>
<keyword evidence="2 3" id="KW-0456">Lyase</keyword>
<accession>A0A2K2U5W8</accession>
<dbReference type="InterPro" id="IPR036551">
    <property type="entry name" value="Flavin_trans-like"/>
</dbReference>
<dbReference type="EMBL" id="PPEL01000023">
    <property type="protein sequence ID" value="PNV65608.1"/>
    <property type="molecule type" value="Genomic_DNA"/>
</dbReference>
<dbReference type="GO" id="GO:0010181">
    <property type="term" value="F:FMN binding"/>
    <property type="evidence" value="ECO:0007669"/>
    <property type="project" value="UniProtKB-UniRule"/>
</dbReference>
<evidence type="ECO:0000313" key="8">
    <source>
        <dbReference type="Proteomes" id="UP000236488"/>
    </source>
</evidence>
<feature type="binding site" evidence="3">
    <location>
        <position position="284"/>
    </location>
    <ligand>
        <name>CTP</name>
        <dbReference type="ChEBI" id="CHEBI:37563"/>
    </ligand>
</feature>
<dbReference type="HAMAP" id="MF_02225">
    <property type="entry name" value="CoaBC"/>
    <property type="match status" value="1"/>
</dbReference>
<keyword evidence="8" id="KW-1185">Reference proteome</keyword>
<feature type="region of interest" description="Phosphopantothenate--cysteine ligase" evidence="3">
    <location>
        <begin position="196"/>
        <end position="404"/>
    </location>
</feature>
<reference evidence="7 8" key="1">
    <citation type="journal article" date="2018" name="Int. J. Syst. Evol. Microbiol.">
        <title>Rubneribacter badeniensis gen. nov., sp. nov. and Enteroscipio rubneri gen. nov., sp. nov., new members of the Eggerthellaceae isolated from human faeces.</title>
        <authorList>
            <person name="Danylec N."/>
            <person name="Gobl A."/>
            <person name="Stoll D.A."/>
            <person name="Hetzer B."/>
            <person name="Kulling S.E."/>
            <person name="Huch M."/>
        </authorList>
    </citation>
    <scope>NUCLEOTIDE SEQUENCE [LARGE SCALE GENOMIC DNA]</scope>
    <source>
        <strain evidence="7 8">ResAG-85</strain>
    </source>
</reference>
<proteinExistence type="inferred from homology"/>
<feature type="domain" description="DNA/pantothenate metabolism flavoprotein C-terminal" evidence="6">
    <location>
        <begin position="191"/>
        <end position="401"/>
    </location>
</feature>
<evidence type="ECO:0000256" key="1">
    <source>
        <dbReference type="ARBA" id="ARBA00022793"/>
    </source>
</evidence>
<comment type="caution">
    <text evidence="7">The sequence shown here is derived from an EMBL/GenBank/DDBJ whole genome shotgun (WGS) entry which is preliminary data.</text>
</comment>
<comment type="caution">
    <text evidence="3">Lacks conserved residue(s) required for the propagation of feature annotation.</text>
</comment>
<evidence type="ECO:0000256" key="4">
    <source>
        <dbReference type="RuleBase" id="RU364078"/>
    </source>
</evidence>
<feature type="binding site" evidence="3">
    <location>
        <position position="331"/>
    </location>
    <ligand>
        <name>CTP</name>
        <dbReference type="ChEBI" id="CHEBI:37563"/>
    </ligand>
</feature>
<keyword evidence="3 4" id="KW-0436">Ligase</keyword>
<comment type="similarity">
    <text evidence="3 4">In the N-terminal section; belongs to the HFCD (homo-oligomeric flavin containing Cys decarboxylase) superfamily.</text>
</comment>
<keyword evidence="1 3" id="KW-0210">Decarboxylase</keyword>
<comment type="function">
    <text evidence="4">Catalyzes two steps in the biosynthesis of coenzyme A. In the first step cysteine is conjugated to 4'-phosphopantothenate to form 4-phosphopantothenoylcysteine, in the latter compound is decarboxylated to form 4'-phosphopantotheine.</text>
</comment>
<feature type="binding site" evidence="3">
    <location>
        <position position="349"/>
    </location>
    <ligand>
        <name>CTP</name>
        <dbReference type="ChEBI" id="CHEBI:37563"/>
    </ligand>
</feature>
<dbReference type="Pfam" id="PF04127">
    <property type="entry name" value="DFP"/>
    <property type="match status" value="1"/>
</dbReference>
<keyword evidence="3 4" id="KW-0285">Flavoprotein</keyword>
<evidence type="ECO:0000256" key="2">
    <source>
        <dbReference type="ARBA" id="ARBA00023239"/>
    </source>
</evidence>
<dbReference type="GO" id="GO:0004632">
    <property type="term" value="F:phosphopantothenate--cysteine ligase activity"/>
    <property type="evidence" value="ECO:0007669"/>
    <property type="project" value="UniProtKB-UniRule"/>
</dbReference>
<comment type="function">
    <text evidence="3">Catalyzes two sequential steps in the biosynthesis of coenzyme A. In the first step cysteine is conjugated to 4'-phosphopantothenate to form 4-phosphopantothenoylcysteine. In the second step the latter compound is decarboxylated to form 4'-phosphopantotheine.</text>
</comment>
<dbReference type="PANTHER" id="PTHR14359">
    <property type="entry name" value="HOMO-OLIGOMERIC FLAVIN CONTAINING CYS DECARBOXYLASE FAMILY"/>
    <property type="match status" value="1"/>
</dbReference>
<comment type="pathway">
    <text evidence="3 4">Cofactor biosynthesis; coenzyme A biosynthesis; CoA from (R)-pantothenate: step 3/5.</text>
</comment>
<comment type="pathway">
    <text evidence="3 4">Cofactor biosynthesis; coenzyme A biosynthesis; CoA from (R)-pantothenate: step 2/5.</text>
</comment>
<dbReference type="InterPro" id="IPR003382">
    <property type="entry name" value="Flavoprotein"/>
</dbReference>
<feature type="domain" description="Flavoprotein" evidence="5">
    <location>
        <begin position="12"/>
        <end position="184"/>
    </location>
</feature>
<dbReference type="NCBIfam" id="TIGR00521">
    <property type="entry name" value="coaBC_dfp"/>
    <property type="match status" value="1"/>
</dbReference>
<dbReference type="InterPro" id="IPR007085">
    <property type="entry name" value="DNA/pantothenate-metab_flavo_C"/>
</dbReference>
<evidence type="ECO:0000259" key="6">
    <source>
        <dbReference type="Pfam" id="PF04127"/>
    </source>
</evidence>
<evidence type="ECO:0000259" key="5">
    <source>
        <dbReference type="Pfam" id="PF02441"/>
    </source>
</evidence>
<keyword evidence="3" id="KW-0511">Multifunctional enzyme</keyword>
<dbReference type="Gene3D" id="3.40.50.1950">
    <property type="entry name" value="Flavin prenyltransferase-like"/>
    <property type="match status" value="1"/>
</dbReference>
<feature type="binding site" evidence="3">
    <location>
        <position position="345"/>
    </location>
    <ligand>
        <name>CTP</name>
        <dbReference type="ChEBI" id="CHEBI:37563"/>
    </ligand>
</feature>
<protein>
    <recommendedName>
        <fullName evidence="3">Coenzyme A biosynthesis bifunctional protein CoaBC</fullName>
    </recommendedName>
    <alternativeName>
        <fullName evidence="3">DNA/pantothenate metabolism flavoprotein</fullName>
    </alternativeName>
    <alternativeName>
        <fullName evidence="3">Phosphopantothenoylcysteine synthetase/decarboxylase</fullName>
        <shortName evidence="3">PPCS-PPCDC</shortName>
    </alternativeName>
    <domain>
        <recommendedName>
            <fullName evidence="3">Phosphopantothenoylcysteine decarboxylase</fullName>
            <shortName evidence="3">PPC decarboxylase</shortName>
            <shortName evidence="3">PPC-DC</shortName>
            <ecNumber evidence="3">4.1.1.36</ecNumber>
        </recommendedName>
        <alternativeName>
            <fullName evidence="3">CoaC</fullName>
        </alternativeName>
    </domain>
    <domain>
        <recommendedName>
            <fullName evidence="3">Phosphopantothenate--cysteine ligase</fullName>
            <ecNumber evidence="3">6.3.2.5</ecNumber>
        </recommendedName>
        <alternativeName>
            <fullName evidence="3">CoaB</fullName>
        </alternativeName>
        <alternativeName>
            <fullName evidence="3">Phosphopantothenoylcysteine synthetase</fullName>
            <shortName evidence="3">PPC synthetase</shortName>
            <shortName evidence="3">PPC-S</shortName>
        </alternativeName>
    </domain>
</protein>
<dbReference type="Proteomes" id="UP000236488">
    <property type="component" value="Unassembled WGS sequence"/>
</dbReference>
<feature type="binding site" evidence="3">
    <location>
        <begin position="313"/>
        <end position="316"/>
    </location>
    <ligand>
        <name>CTP</name>
        <dbReference type="ChEBI" id="CHEBI:37563"/>
    </ligand>
</feature>
<dbReference type="InterPro" id="IPR035929">
    <property type="entry name" value="CoaB-like_sf"/>
</dbReference>
<feature type="binding site" evidence="3">
    <location>
        <position position="294"/>
    </location>
    <ligand>
        <name>CTP</name>
        <dbReference type="ChEBI" id="CHEBI:37563"/>
    </ligand>
</feature>
<dbReference type="UniPathway" id="UPA00241">
    <property type="reaction ID" value="UER00353"/>
</dbReference>
<keyword evidence="3" id="KW-0479">Metal-binding</keyword>
<sequence>MGNADAAAAGGKTVLLGVTGCIAAYKSCEIVRALQKAGMRVKVVMTEHATEFVGPTTFRALTHEKVAVGLFDDPEDPIHHVSLAQEADAFLIAPCTANVIAKIANGIADDLLTTTALATTAPLVIAPAMNVNMYDNGATRYNIGKLHIRGARIVEAGDGYLACGDVGKGRLADIEDIVGATLDELGVRRDLDGRRVMVTAGPTVEPIDPVRYISNRSSGKTGYAIARAAALRGADVTLVSGPVSLPAPEGVRVVRVRTAHEMLEAAEEAFRDADIAVFAAAVADMRPRAVSDRKLKKSLDGDELGAIELVENPDILATLAARKDRQVVVGFAAETNDVVPNAEAKLAAKRADFVVANQVGEGMAFGTDDNAVWFVDAEEVEELPRMPKSRLADEILDKAVQFLR</sequence>
<organism evidence="7 8">
    <name type="scientific">Rubneribacter badeniensis</name>
    <dbReference type="NCBI Taxonomy" id="2070688"/>
    <lineage>
        <taxon>Bacteria</taxon>
        <taxon>Bacillati</taxon>
        <taxon>Actinomycetota</taxon>
        <taxon>Coriobacteriia</taxon>
        <taxon>Eggerthellales</taxon>
        <taxon>Eggerthellaceae</taxon>
        <taxon>Rubneribacter</taxon>
    </lineage>
</organism>
<gene>
    <name evidence="3 7" type="primary">coaBC</name>
    <name evidence="7" type="ORF">C2L80_05655</name>
</gene>
<dbReference type="SUPFAM" id="SSF102645">
    <property type="entry name" value="CoaB-like"/>
    <property type="match status" value="1"/>
</dbReference>
<comment type="catalytic activity">
    <reaction evidence="3 4">
        <text>N-[(R)-4-phosphopantothenoyl]-L-cysteine + H(+) = (R)-4'-phosphopantetheine + CO2</text>
        <dbReference type="Rhea" id="RHEA:16793"/>
        <dbReference type="ChEBI" id="CHEBI:15378"/>
        <dbReference type="ChEBI" id="CHEBI:16526"/>
        <dbReference type="ChEBI" id="CHEBI:59458"/>
        <dbReference type="ChEBI" id="CHEBI:61723"/>
        <dbReference type="EC" id="4.1.1.36"/>
    </reaction>
</comment>
<dbReference type="EC" id="4.1.1.36" evidence="3"/>
<comment type="cofactor">
    <cofactor evidence="3">
        <name>FMN</name>
        <dbReference type="ChEBI" id="CHEBI:58210"/>
    </cofactor>
    <text evidence="3">Binds 1 FMN per subunit.</text>
</comment>